<dbReference type="Proteomes" id="UP000782312">
    <property type="component" value="Unassembled WGS sequence"/>
</dbReference>
<dbReference type="GO" id="GO:0004803">
    <property type="term" value="F:transposase activity"/>
    <property type="evidence" value="ECO:0007669"/>
    <property type="project" value="InterPro"/>
</dbReference>
<evidence type="ECO:0000256" key="3">
    <source>
        <dbReference type="ARBA" id="ARBA00022578"/>
    </source>
</evidence>
<dbReference type="AlphaFoldDB" id="A0A932HVW6"/>
<feature type="region of interest" description="Disordered" evidence="6">
    <location>
        <begin position="91"/>
        <end position="110"/>
    </location>
</feature>
<keyword evidence="4" id="KW-0238">DNA-binding</keyword>
<gene>
    <name evidence="7" type="ORF">HYZ11_00050</name>
</gene>
<reference evidence="7" key="1">
    <citation type="submission" date="2020-07" db="EMBL/GenBank/DDBJ databases">
        <title>Huge and variable diversity of episymbiotic CPR bacteria and DPANN archaea in groundwater ecosystems.</title>
        <authorList>
            <person name="He C.Y."/>
            <person name="Keren R."/>
            <person name="Whittaker M."/>
            <person name="Farag I.F."/>
            <person name="Doudna J."/>
            <person name="Cate J.H.D."/>
            <person name="Banfield J.F."/>
        </authorList>
    </citation>
    <scope>NUCLEOTIDE SEQUENCE</scope>
    <source>
        <strain evidence="7">NC_groundwater_763_Ag_S-0.2um_68_21</strain>
    </source>
</reference>
<proteinExistence type="inferred from homology"/>
<evidence type="ECO:0000313" key="7">
    <source>
        <dbReference type="EMBL" id="MBI3125978.1"/>
    </source>
</evidence>
<comment type="function">
    <text evidence="1">Required for the transposition of the insertion element.</text>
</comment>
<keyword evidence="5" id="KW-0233">DNA recombination</keyword>
<organism evidence="7 8">
    <name type="scientific">Tectimicrobiota bacterium</name>
    <dbReference type="NCBI Taxonomy" id="2528274"/>
    <lineage>
        <taxon>Bacteria</taxon>
        <taxon>Pseudomonadati</taxon>
        <taxon>Nitrospinota/Tectimicrobiota group</taxon>
        <taxon>Candidatus Tectimicrobiota</taxon>
    </lineage>
</organism>
<dbReference type="InterPro" id="IPR001207">
    <property type="entry name" value="Transposase_mutator"/>
</dbReference>
<dbReference type="GO" id="GO:0003677">
    <property type="term" value="F:DNA binding"/>
    <property type="evidence" value="ECO:0007669"/>
    <property type="project" value="UniProtKB-KW"/>
</dbReference>
<evidence type="ECO:0000256" key="1">
    <source>
        <dbReference type="ARBA" id="ARBA00002190"/>
    </source>
</evidence>
<feature type="compositionally biased region" description="Gly residues" evidence="6">
    <location>
        <begin position="99"/>
        <end position="110"/>
    </location>
</feature>
<sequence length="110" mass="12245">MTVDLPTLHDLAERGLKEPLLVCSDGMPVLRRALLEVFPRALKKRCQVQKMRDIIAKLLRQVGRNHVFTAGSFEKGLRRGKSLIALFRGRFPRGDGSIRGEGPGRGSRAP</sequence>
<comment type="caution">
    <text evidence="7">The sequence shown here is derived from an EMBL/GenBank/DDBJ whole genome shotgun (WGS) entry which is preliminary data.</text>
</comment>
<dbReference type="EMBL" id="JACPUR010000001">
    <property type="protein sequence ID" value="MBI3125978.1"/>
    <property type="molecule type" value="Genomic_DNA"/>
</dbReference>
<accession>A0A932HVW6</accession>
<evidence type="ECO:0000256" key="2">
    <source>
        <dbReference type="ARBA" id="ARBA00010961"/>
    </source>
</evidence>
<evidence type="ECO:0000313" key="8">
    <source>
        <dbReference type="Proteomes" id="UP000782312"/>
    </source>
</evidence>
<evidence type="ECO:0000256" key="4">
    <source>
        <dbReference type="ARBA" id="ARBA00023125"/>
    </source>
</evidence>
<protein>
    <submittedName>
        <fullName evidence="7">Transposase</fullName>
    </submittedName>
</protein>
<comment type="similarity">
    <text evidence="2">Belongs to the transposase mutator family.</text>
</comment>
<dbReference type="GO" id="GO:0006313">
    <property type="term" value="P:DNA transposition"/>
    <property type="evidence" value="ECO:0007669"/>
    <property type="project" value="InterPro"/>
</dbReference>
<evidence type="ECO:0000256" key="5">
    <source>
        <dbReference type="ARBA" id="ARBA00023172"/>
    </source>
</evidence>
<keyword evidence="3" id="KW-0815">Transposition</keyword>
<name>A0A932HVW6_UNCTE</name>
<evidence type="ECO:0000256" key="6">
    <source>
        <dbReference type="SAM" id="MobiDB-lite"/>
    </source>
</evidence>
<dbReference type="Pfam" id="PF00872">
    <property type="entry name" value="Transposase_mut"/>
    <property type="match status" value="1"/>
</dbReference>